<reference evidence="1" key="1">
    <citation type="journal article" date="2004" name="Nature">
        <title>Genome duplication in the teleost fish Tetraodon nigroviridis reveals the early vertebrate proto-karyotype.</title>
        <authorList>
            <person name="Jaillon O."/>
            <person name="Aury J.-M."/>
            <person name="Brunet F."/>
            <person name="Petit J.-L."/>
            <person name="Stange-Thomann N."/>
            <person name="Mauceli E."/>
            <person name="Bouneau L."/>
            <person name="Fischer C."/>
            <person name="Ozouf-Costaz C."/>
            <person name="Bernot A."/>
            <person name="Nicaud S."/>
            <person name="Jaffe D."/>
            <person name="Fisher S."/>
            <person name="Lutfalla G."/>
            <person name="Dossat C."/>
            <person name="Segurens B."/>
            <person name="Dasilva C."/>
            <person name="Salanoubat M."/>
            <person name="Levy M."/>
            <person name="Boudet N."/>
            <person name="Castellano S."/>
            <person name="Anthouard V."/>
            <person name="Jubin C."/>
            <person name="Castelli V."/>
            <person name="Katinka M."/>
            <person name="Vacherie B."/>
            <person name="Biemont C."/>
            <person name="Skalli Z."/>
            <person name="Cattolico L."/>
            <person name="Poulain J."/>
            <person name="De Berardinis V."/>
            <person name="Cruaud C."/>
            <person name="Duprat S."/>
            <person name="Brottier P."/>
            <person name="Coutanceau J.-P."/>
            <person name="Gouzy J."/>
            <person name="Parra G."/>
            <person name="Lardier G."/>
            <person name="Chapple C."/>
            <person name="McKernan K.J."/>
            <person name="McEwan P."/>
            <person name="Bosak S."/>
            <person name="Kellis M."/>
            <person name="Volff J.-N."/>
            <person name="Guigo R."/>
            <person name="Zody M.C."/>
            <person name="Mesirov J."/>
            <person name="Lindblad-Toh K."/>
            <person name="Birren B."/>
            <person name="Nusbaum C."/>
            <person name="Kahn D."/>
            <person name="Robinson-Rechavi M."/>
            <person name="Laudet V."/>
            <person name="Schachter V."/>
            <person name="Quetier F."/>
            <person name="Saurin W."/>
            <person name="Scarpelli C."/>
            <person name="Wincker P."/>
            <person name="Lander E.S."/>
            <person name="Weissenbach J."/>
            <person name="Roest Crollius H."/>
        </authorList>
    </citation>
    <scope>NUCLEOTIDE SEQUENCE [LARGE SCALE GENOMIC DNA]</scope>
</reference>
<proteinExistence type="predicted"/>
<dbReference type="KEGG" id="tng:GSTEN00033306G001"/>
<protein>
    <submittedName>
        <fullName evidence="1">Chromosome 13 SCAF15035, whole genome shotgun sequence</fullName>
    </submittedName>
</protein>
<reference evidence="1" key="2">
    <citation type="submission" date="2004-02" db="EMBL/GenBank/DDBJ databases">
        <authorList>
            <consortium name="Genoscope"/>
            <consortium name="Whitehead Institute Centre for Genome Research"/>
        </authorList>
    </citation>
    <scope>NUCLEOTIDE SEQUENCE</scope>
</reference>
<dbReference type="EMBL" id="CAAE01015035">
    <property type="protein sequence ID" value="CAG11358.1"/>
    <property type="molecule type" value="Genomic_DNA"/>
</dbReference>
<organism evidence="1">
    <name type="scientific">Tetraodon nigroviridis</name>
    <name type="common">Spotted green pufferfish</name>
    <name type="synonym">Chelonodon nigroviridis</name>
    <dbReference type="NCBI Taxonomy" id="99883"/>
    <lineage>
        <taxon>Eukaryota</taxon>
        <taxon>Metazoa</taxon>
        <taxon>Chordata</taxon>
        <taxon>Craniata</taxon>
        <taxon>Vertebrata</taxon>
        <taxon>Euteleostomi</taxon>
        <taxon>Actinopterygii</taxon>
        <taxon>Neopterygii</taxon>
        <taxon>Teleostei</taxon>
        <taxon>Neoteleostei</taxon>
        <taxon>Acanthomorphata</taxon>
        <taxon>Eupercaria</taxon>
        <taxon>Tetraodontiformes</taxon>
        <taxon>Tetradontoidea</taxon>
        <taxon>Tetraodontidae</taxon>
        <taxon>Tetraodon</taxon>
    </lineage>
</organism>
<dbReference type="AlphaFoldDB" id="Q4RJS4"/>
<accession>Q4RJS4</accession>
<gene>
    <name evidence="1" type="ORF">GSTENG00033306001</name>
</gene>
<evidence type="ECO:0000313" key="1">
    <source>
        <dbReference type="EMBL" id="CAG11358.1"/>
    </source>
</evidence>
<sequence length="30" mass="3863">METEQQWERYGKARRKRARKHKYWLSGHVF</sequence>
<name>Q4RJS4_TETNG</name>